<dbReference type="Gene3D" id="2.60.120.330">
    <property type="entry name" value="B-lactam Antibiotic, Isopenicillin N Synthase, Chain"/>
    <property type="match status" value="1"/>
</dbReference>
<dbReference type="PROSITE" id="PS51471">
    <property type="entry name" value="FE2OG_OXY"/>
    <property type="match status" value="1"/>
</dbReference>
<dbReference type="GO" id="GO:0046872">
    <property type="term" value="F:metal ion binding"/>
    <property type="evidence" value="ECO:0007669"/>
    <property type="project" value="UniProtKB-KW"/>
</dbReference>
<keyword evidence="2" id="KW-0408">Iron</keyword>
<dbReference type="AlphaFoldDB" id="A0A4Z1L0T4"/>
<evidence type="ECO:0000256" key="2">
    <source>
        <dbReference type="RuleBase" id="RU003682"/>
    </source>
</evidence>
<dbReference type="EMBL" id="PQXO01000068">
    <property type="protein sequence ID" value="TGO90337.1"/>
    <property type="molecule type" value="Genomic_DNA"/>
</dbReference>
<comment type="similarity">
    <text evidence="1 2">Belongs to the iron/ascorbate-dependent oxidoreductase family.</text>
</comment>
<dbReference type="InterPro" id="IPR005123">
    <property type="entry name" value="Oxoglu/Fe-dep_dioxygenase_dom"/>
</dbReference>
<name>A0A4Z1L0T4_9HELO</name>
<dbReference type="GO" id="GO:0016491">
    <property type="term" value="F:oxidoreductase activity"/>
    <property type="evidence" value="ECO:0007669"/>
    <property type="project" value="UniProtKB-KW"/>
</dbReference>
<protein>
    <recommendedName>
        <fullName evidence="3">Fe2OG dioxygenase domain-containing protein</fullName>
    </recommendedName>
</protein>
<dbReference type="STRING" id="87229.A0A4Z1L0T4"/>
<organism evidence="4 5">
    <name type="scientific">Botrytis porri</name>
    <dbReference type="NCBI Taxonomy" id="87229"/>
    <lineage>
        <taxon>Eukaryota</taxon>
        <taxon>Fungi</taxon>
        <taxon>Dikarya</taxon>
        <taxon>Ascomycota</taxon>
        <taxon>Pezizomycotina</taxon>
        <taxon>Leotiomycetes</taxon>
        <taxon>Helotiales</taxon>
        <taxon>Sclerotiniaceae</taxon>
        <taxon>Botrytis</taxon>
    </lineage>
</organism>
<keyword evidence="5" id="KW-1185">Reference proteome</keyword>
<accession>A0A4Z1L0T4</accession>
<comment type="caution">
    <text evidence="4">The sequence shown here is derived from an EMBL/GenBank/DDBJ whole genome shotgun (WGS) entry which is preliminary data.</text>
</comment>
<dbReference type="InterPro" id="IPR050231">
    <property type="entry name" value="Iron_ascorbate_oxido_reductase"/>
</dbReference>
<evidence type="ECO:0000313" key="5">
    <source>
        <dbReference type="Proteomes" id="UP000297280"/>
    </source>
</evidence>
<keyword evidence="2" id="KW-0560">Oxidoreductase</keyword>
<keyword evidence="2" id="KW-0479">Metal-binding</keyword>
<dbReference type="Proteomes" id="UP000297280">
    <property type="component" value="Unassembled WGS sequence"/>
</dbReference>
<dbReference type="InterPro" id="IPR027443">
    <property type="entry name" value="IPNS-like_sf"/>
</dbReference>
<reference evidence="4 5" key="1">
    <citation type="submission" date="2017-12" db="EMBL/GenBank/DDBJ databases">
        <title>Comparative genomics of Botrytis spp.</title>
        <authorList>
            <person name="Valero-Jimenez C.A."/>
            <person name="Tapia P."/>
            <person name="Veloso J."/>
            <person name="Silva-Moreno E."/>
            <person name="Staats M."/>
            <person name="Valdes J.H."/>
            <person name="Van Kan J.A.L."/>
        </authorList>
    </citation>
    <scope>NUCLEOTIDE SEQUENCE [LARGE SCALE GENOMIC DNA]</scope>
    <source>
        <strain evidence="4 5">MUCL3349</strain>
    </source>
</reference>
<dbReference type="Pfam" id="PF03171">
    <property type="entry name" value="2OG-FeII_Oxy"/>
    <property type="match status" value="1"/>
</dbReference>
<dbReference type="SUPFAM" id="SSF51197">
    <property type="entry name" value="Clavaminate synthase-like"/>
    <property type="match status" value="1"/>
</dbReference>
<dbReference type="InterPro" id="IPR044861">
    <property type="entry name" value="IPNS-like_FE2OG_OXY"/>
</dbReference>
<dbReference type="PANTHER" id="PTHR47990">
    <property type="entry name" value="2-OXOGLUTARATE (2OG) AND FE(II)-DEPENDENT OXYGENASE SUPERFAMILY PROTEIN-RELATED"/>
    <property type="match status" value="1"/>
</dbReference>
<gene>
    <name evidence="4" type="ORF">BPOR_0068g00040</name>
</gene>
<sequence length="235" mass="26633">MRGVKDCKESYEIGSEQNASQPNIWLPESTLPDFHSFMQFFYHRLSTTAKTILLALGTGLELHNPSLLADFHSGHTNQLRLLHYPPIPASEIETGLAVRLPAHTDFGSITMVFQDECGGLEIEHPKKPGEFIRADPVQNAIVMNIGDLLMRWTNDDLKSSLHRVQLPHSTSRYTITQEGVRMTQARYSIPYFCGPDTDKSIEVFKECVLEGEKKKYEPIVVGEYFKMRSALAYQS</sequence>
<evidence type="ECO:0000256" key="1">
    <source>
        <dbReference type="ARBA" id="ARBA00008056"/>
    </source>
</evidence>
<evidence type="ECO:0000313" key="4">
    <source>
        <dbReference type="EMBL" id="TGO90337.1"/>
    </source>
</evidence>
<evidence type="ECO:0000259" key="3">
    <source>
        <dbReference type="PROSITE" id="PS51471"/>
    </source>
</evidence>
<feature type="domain" description="Fe2OG dioxygenase" evidence="3">
    <location>
        <begin position="75"/>
        <end position="195"/>
    </location>
</feature>
<proteinExistence type="inferred from homology"/>